<feature type="domain" description="SAM" evidence="6">
    <location>
        <begin position="1005"/>
        <end position="1040"/>
    </location>
</feature>
<feature type="coiled-coil region" evidence="4">
    <location>
        <begin position="560"/>
        <end position="591"/>
    </location>
</feature>
<evidence type="ECO:0000256" key="3">
    <source>
        <dbReference type="ARBA" id="ARBA00023054"/>
    </source>
</evidence>
<feature type="compositionally biased region" description="Basic and acidic residues" evidence="5">
    <location>
        <begin position="131"/>
        <end position="143"/>
    </location>
</feature>
<feature type="region of interest" description="Disordered" evidence="5">
    <location>
        <begin position="769"/>
        <end position="841"/>
    </location>
</feature>
<evidence type="ECO:0000313" key="8">
    <source>
        <dbReference type="RefSeq" id="XP_014673509.1"/>
    </source>
</evidence>
<feature type="region of interest" description="Disordered" evidence="5">
    <location>
        <begin position="225"/>
        <end position="333"/>
    </location>
</feature>
<dbReference type="InterPro" id="IPR037619">
    <property type="entry name" value="LIPB1/2_SAM_3rd"/>
</dbReference>
<evidence type="ECO:0000256" key="5">
    <source>
        <dbReference type="SAM" id="MobiDB-lite"/>
    </source>
</evidence>
<dbReference type="Proteomes" id="UP000695022">
    <property type="component" value="Unplaced"/>
</dbReference>
<protein>
    <submittedName>
        <fullName evidence="8">Uncharacterized protein LOC106813798</fullName>
    </submittedName>
</protein>
<keyword evidence="7" id="KW-1185">Reference proteome</keyword>
<evidence type="ECO:0000256" key="2">
    <source>
        <dbReference type="ARBA" id="ARBA00022737"/>
    </source>
</evidence>
<dbReference type="SMART" id="SM00454">
    <property type="entry name" value="SAM"/>
    <property type="match status" value="2"/>
</dbReference>
<dbReference type="InterPro" id="IPR029515">
    <property type="entry name" value="Liprin"/>
</dbReference>
<proteinExistence type="inferred from homology"/>
<feature type="compositionally biased region" description="Pro residues" evidence="5">
    <location>
        <begin position="116"/>
        <end position="126"/>
    </location>
</feature>
<dbReference type="PROSITE" id="PS50105">
    <property type="entry name" value="SAM_DOMAIN"/>
    <property type="match status" value="3"/>
</dbReference>
<evidence type="ECO:0000256" key="1">
    <source>
        <dbReference type="ARBA" id="ARBA00007547"/>
    </source>
</evidence>
<dbReference type="CDD" id="cd09569">
    <property type="entry name" value="SAM_liprin-beta1_2_repeat3"/>
    <property type="match status" value="1"/>
</dbReference>
<keyword evidence="2" id="KW-0677">Repeat</keyword>
<dbReference type="InterPro" id="IPR037617">
    <property type="entry name" value="LIPB1/2_SAM_1"/>
</dbReference>
<feature type="compositionally biased region" description="Basic and acidic residues" evidence="5">
    <location>
        <begin position="47"/>
        <end position="68"/>
    </location>
</feature>
<dbReference type="Pfam" id="PF00536">
    <property type="entry name" value="SAM_1"/>
    <property type="match status" value="2"/>
</dbReference>
<reference evidence="8" key="1">
    <citation type="submission" date="2025-08" db="UniProtKB">
        <authorList>
            <consortium name="RefSeq"/>
        </authorList>
    </citation>
    <scope>IDENTIFICATION</scope>
</reference>
<dbReference type="InterPro" id="IPR013761">
    <property type="entry name" value="SAM/pointed_sf"/>
</dbReference>
<dbReference type="RefSeq" id="XP_014673509.1">
    <property type="nucleotide sequence ID" value="XM_014818023.1"/>
</dbReference>
<sequence>MGDKQQRLDVEEPPALSHDDSDVDDAGACDVRGVSLASGDTTAATTIHDDDVIPHTEQSAKTETKPNDCDVTQANDVADVTSDVVTDVDATANDAETTVAREAVVATREQTRPVTPSKPPIAPPVKRPNNKKAEAPASERDSPRVAPPSSSPRGGRSKETAAVASPGGGRRGYLSMRDQFLRDLDEKISASWDPFERRKDEGWERLLQHSATTTAIPAPWRHHAAAAGRALPPRSHPGHAPASPRLKDVARDDVTADRDDALLGNRKRTHANMDDGGRRAPSPHRAYRPRDGATMHGCGDSVRGEADERSRWSDHARASLETEDSRESWEGHDDRYPDVVNHDGHYMRAHVRNHGHEHVRYNDHVVAGTRDHYGYMHDDVSLPWQHQRYDAGPLYAYSPAQASPQYCSYLPPEDASYSLVAYVAPPSCNPLAVYPYPAQWGQIMKIEIQLLHSKLSDRESQVLALRAKCTKEGISLAGTYSNDSDGIRLTAVETCAGARNFAARIHWPDSTYLANCASHPRAALMDSSSKAVPRNSCKRDANANWYNDSSETKSAEVDRLKQAMETMMATNEEKDRIIEELKKTIHRYRKVNDVIVQGHKKEMETVDPSILSQLQHLQDGSSPRSSIIEADSRFQRTPSPRFDASALAWPTCASSHDGLRLAATPERVRQATPPPGDATDKTHKWSTPPSSLTRAGQVAPSGVTMRAHGYQLPNGYGRHSKTPPPSARLAVTVDTATAASHSAPHSPAYAAAVAADHQVALSAGNKSASAAATQPAGTVAKVTPTARPNNRQPGAARPRSYEEMQRPPLTPPQSRRHGSDSASRRSASTMQQRASWGEVHSNQLARQSATFTHGQQPVMKSPHKELKGLRKLFSRKRRSSEPITEALPSRPLSALDPQQERIHYGVYRSLAPPAVSYYKAFRHPELDVPFSRWDADQVALWMHTMGLSQYVGSCRAWLRDGEQLLQATTQDLVQELGIQNPLHRKKLQLALQAAGSEEDSPASELDYQWVTTWLGDVGLPQYKDVFNSNRVDGRMLNYLTIVVLNNPREVMMWTNHRVMEWLRSVNLSEYAPNLRGSGVHGALIVMESRFTADLLAQLLSIPPSKTLLRRHLSTHFSDLVGVECLQMKRDSESRTEQIPLTPAMKIKVTYYTH</sequence>
<feature type="compositionally biased region" description="Basic and acidic residues" evidence="5">
    <location>
        <begin position="245"/>
        <end position="261"/>
    </location>
</feature>
<keyword evidence="3 4" id="KW-0175">Coiled coil</keyword>
<feature type="compositionally biased region" description="Basic and acidic residues" evidence="5">
    <location>
        <begin position="302"/>
        <end position="333"/>
    </location>
</feature>
<feature type="region of interest" description="Disordered" evidence="5">
    <location>
        <begin position="45"/>
        <end position="70"/>
    </location>
</feature>
<dbReference type="InterPro" id="IPR001660">
    <property type="entry name" value="SAM"/>
</dbReference>
<dbReference type="GeneID" id="106813798"/>
<gene>
    <name evidence="8" type="primary">LOC106813798</name>
</gene>
<dbReference type="Gene3D" id="1.10.150.50">
    <property type="entry name" value="Transcription Factor, Ets-1"/>
    <property type="match status" value="3"/>
</dbReference>
<feature type="compositionally biased region" description="Polar residues" evidence="5">
    <location>
        <begin position="824"/>
        <end position="841"/>
    </location>
</feature>
<dbReference type="SUPFAM" id="SSF47769">
    <property type="entry name" value="SAM/Pointed domain"/>
    <property type="match status" value="3"/>
</dbReference>
<feature type="region of interest" description="Disordered" evidence="5">
    <location>
        <begin position="1"/>
        <end position="27"/>
    </location>
</feature>
<dbReference type="CDD" id="cd09563">
    <property type="entry name" value="SAM_liprin-beta1_2_repeat1"/>
    <property type="match status" value="1"/>
</dbReference>
<feature type="region of interest" description="Disordered" evidence="5">
    <location>
        <begin position="664"/>
        <end position="700"/>
    </location>
</feature>
<dbReference type="Pfam" id="PF07647">
    <property type="entry name" value="SAM_2"/>
    <property type="match status" value="1"/>
</dbReference>
<evidence type="ECO:0000256" key="4">
    <source>
        <dbReference type="SAM" id="Coils"/>
    </source>
</evidence>
<evidence type="ECO:0000313" key="7">
    <source>
        <dbReference type="Proteomes" id="UP000695022"/>
    </source>
</evidence>
<feature type="region of interest" description="Disordered" evidence="5">
    <location>
        <begin position="105"/>
        <end position="173"/>
    </location>
</feature>
<accession>A0ABM1EMT8</accession>
<evidence type="ECO:0000259" key="6">
    <source>
        <dbReference type="PROSITE" id="PS50105"/>
    </source>
</evidence>
<dbReference type="PANTHER" id="PTHR12587:SF14">
    <property type="entry name" value="AT31531P"/>
    <property type="match status" value="1"/>
</dbReference>
<name>A0ABM1EMT8_PRICU</name>
<feature type="domain" description="SAM" evidence="6">
    <location>
        <begin position="933"/>
        <end position="997"/>
    </location>
</feature>
<feature type="compositionally biased region" description="Basic and acidic residues" evidence="5">
    <location>
        <begin position="1"/>
        <end position="10"/>
    </location>
</feature>
<organism evidence="7 8">
    <name type="scientific">Priapulus caudatus</name>
    <name type="common">Priapulid worm</name>
    <dbReference type="NCBI Taxonomy" id="37621"/>
    <lineage>
        <taxon>Eukaryota</taxon>
        <taxon>Metazoa</taxon>
        <taxon>Ecdysozoa</taxon>
        <taxon>Scalidophora</taxon>
        <taxon>Priapulida</taxon>
        <taxon>Priapulimorpha</taxon>
        <taxon>Priapulimorphida</taxon>
        <taxon>Priapulidae</taxon>
        <taxon>Priapulus</taxon>
    </lineage>
</organism>
<feature type="compositionally biased region" description="Polar residues" evidence="5">
    <location>
        <begin position="685"/>
        <end position="694"/>
    </location>
</feature>
<dbReference type="PANTHER" id="PTHR12587">
    <property type="entry name" value="LAR INTERACTING PROTEIN LIP -RELATED PROTEIN"/>
    <property type="match status" value="1"/>
</dbReference>
<comment type="similarity">
    <text evidence="1">Belongs to the liprin family. Liprin-beta subfamily.</text>
</comment>
<feature type="domain" description="SAM" evidence="6">
    <location>
        <begin position="1053"/>
        <end position="1084"/>
    </location>
</feature>